<keyword evidence="2" id="KW-1185">Reference proteome</keyword>
<name>A0ABR1IVH6_9AGAR</name>
<comment type="caution">
    <text evidence="1">The sequence shown here is derived from an EMBL/GenBank/DDBJ whole genome shotgun (WGS) entry which is preliminary data.</text>
</comment>
<feature type="non-terminal residue" evidence="1">
    <location>
        <position position="1"/>
    </location>
</feature>
<dbReference type="InterPro" id="IPR027443">
    <property type="entry name" value="IPNS-like_sf"/>
</dbReference>
<gene>
    <name evidence="1" type="ORF">VKT23_017117</name>
</gene>
<sequence>VSIPFFFEPNFNAKIAPLPAALRIIEAEKGEAKKTKAIKPYKSVVYGEFLTSKVGNNFTNGNGKYTNGTNGKYSNGN</sequence>
<dbReference type="Proteomes" id="UP001498398">
    <property type="component" value="Unassembled WGS sequence"/>
</dbReference>
<dbReference type="Gene3D" id="2.60.120.330">
    <property type="entry name" value="B-lactam Antibiotic, Isopenicillin N Synthase, Chain"/>
    <property type="match status" value="1"/>
</dbReference>
<proteinExistence type="predicted"/>
<reference evidence="1 2" key="1">
    <citation type="submission" date="2024-01" db="EMBL/GenBank/DDBJ databases">
        <title>A draft genome for the cacao thread blight pathogen Marasmiellus scandens.</title>
        <authorList>
            <person name="Baruah I.K."/>
            <person name="Leung J."/>
            <person name="Bukari Y."/>
            <person name="Amoako-Attah I."/>
            <person name="Meinhardt L.W."/>
            <person name="Bailey B.A."/>
            <person name="Cohen S.P."/>
        </authorList>
    </citation>
    <scope>NUCLEOTIDE SEQUENCE [LARGE SCALE GENOMIC DNA]</scope>
    <source>
        <strain evidence="1 2">GH-19</strain>
    </source>
</reference>
<dbReference type="EMBL" id="JBANRG010000068">
    <property type="protein sequence ID" value="KAK7440473.1"/>
    <property type="molecule type" value="Genomic_DNA"/>
</dbReference>
<evidence type="ECO:0000313" key="2">
    <source>
        <dbReference type="Proteomes" id="UP001498398"/>
    </source>
</evidence>
<organism evidence="1 2">
    <name type="scientific">Marasmiellus scandens</name>
    <dbReference type="NCBI Taxonomy" id="2682957"/>
    <lineage>
        <taxon>Eukaryota</taxon>
        <taxon>Fungi</taxon>
        <taxon>Dikarya</taxon>
        <taxon>Basidiomycota</taxon>
        <taxon>Agaricomycotina</taxon>
        <taxon>Agaricomycetes</taxon>
        <taxon>Agaricomycetidae</taxon>
        <taxon>Agaricales</taxon>
        <taxon>Marasmiineae</taxon>
        <taxon>Omphalotaceae</taxon>
        <taxon>Marasmiellus</taxon>
    </lineage>
</organism>
<accession>A0ABR1IVH6</accession>
<evidence type="ECO:0000313" key="1">
    <source>
        <dbReference type="EMBL" id="KAK7440473.1"/>
    </source>
</evidence>
<protein>
    <submittedName>
        <fullName evidence="1">Uncharacterized protein</fullName>
    </submittedName>
</protein>